<comment type="caution">
    <text evidence="2">The sequence shown here is derived from an EMBL/GenBank/DDBJ whole genome shotgun (WGS) entry which is preliminary data.</text>
</comment>
<dbReference type="SMART" id="SM00791">
    <property type="entry name" value="Agglutinin"/>
    <property type="match status" value="1"/>
</dbReference>
<protein>
    <recommendedName>
        <fullName evidence="1">Agglutinin domain-containing protein</fullName>
    </recommendedName>
</protein>
<dbReference type="AlphaFoldDB" id="A0A9Q0FZF9"/>
<reference evidence="2" key="2">
    <citation type="journal article" date="2023" name="Plants (Basel)">
        <title>Annotation of the Turnera subulata (Passifloraceae) Draft Genome Reveals the S-Locus Evolved after the Divergence of Turneroideae from Passifloroideae in a Stepwise Manner.</title>
        <authorList>
            <person name="Henning P.M."/>
            <person name="Roalson E.H."/>
            <person name="Mir W."/>
            <person name="McCubbin A.G."/>
            <person name="Shore J.S."/>
        </authorList>
    </citation>
    <scope>NUCLEOTIDE SEQUENCE</scope>
    <source>
        <strain evidence="2">F60SS</strain>
    </source>
</reference>
<evidence type="ECO:0000313" key="2">
    <source>
        <dbReference type="EMBL" id="KAJ4839495.1"/>
    </source>
</evidence>
<dbReference type="Pfam" id="PF07468">
    <property type="entry name" value="Agglutinin"/>
    <property type="match status" value="2"/>
</dbReference>
<proteinExistence type="predicted"/>
<dbReference type="Gene3D" id="2.80.10.50">
    <property type="match status" value="2"/>
</dbReference>
<keyword evidence="3" id="KW-1185">Reference proteome</keyword>
<dbReference type="CDD" id="cd20216">
    <property type="entry name" value="PFM_HFR-2-like"/>
    <property type="match status" value="1"/>
</dbReference>
<evidence type="ECO:0000313" key="3">
    <source>
        <dbReference type="Proteomes" id="UP001141552"/>
    </source>
</evidence>
<dbReference type="Gene3D" id="2.170.15.10">
    <property type="entry name" value="Proaerolysin, chain A, domain 3"/>
    <property type="match status" value="1"/>
</dbReference>
<dbReference type="InterPro" id="IPR008998">
    <property type="entry name" value="Agglutinin"/>
</dbReference>
<organism evidence="2 3">
    <name type="scientific">Turnera subulata</name>
    <dbReference type="NCBI Taxonomy" id="218843"/>
    <lineage>
        <taxon>Eukaryota</taxon>
        <taxon>Viridiplantae</taxon>
        <taxon>Streptophyta</taxon>
        <taxon>Embryophyta</taxon>
        <taxon>Tracheophyta</taxon>
        <taxon>Spermatophyta</taxon>
        <taxon>Magnoliopsida</taxon>
        <taxon>eudicotyledons</taxon>
        <taxon>Gunneridae</taxon>
        <taxon>Pentapetalae</taxon>
        <taxon>rosids</taxon>
        <taxon>fabids</taxon>
        <taxon>Malpighiales</taxon>
        <taxon>Passifloraceae</taxon>
        <taxon>Turnera</taxon>
    </lineage>
</organism>
<dbReference type="SUPFAM" id="SSF56973">
    <property type="entry name" value="Aerolisin/ETX pore-forming domain"/>
    <property type="match status" value="1"/>
</dbReference>
<feature type="domain" description="Agglutinin" evidence="1">
    <location>
        <begin position="163"/>
        <end position="309"/>
    </location>
</feature>
<sequence length="496" mass="56365">MKAVYNNKYLSIVHEEGDTTKRRFLKFDGDEVVSPYTKFEVERAKCGLGGLVHLRCCYNNKYLQVNHTGTTIHDRYLLCAMGEEPEEDQSKWTCTLLKPVCADQGDASRVRFWHVQRKAYVSGLKMENSLYNNNLCLSAEEVGGGNGYHPCQELLVTDWDSLVILPRYIALTEFGYSYLGACSIQGHPCLQFSPSFNNGDPTVVNQLFTNGDGSVRIKSVHFGKFWRRTDHYNYIWVDADDETSCDDPDCLFWPVKVDYDQNVIALQNLGNKMFVKRFTLYGGRRFSMESGLSAFHTSVLGMGRMGVEEAVVSRRIYNVRFRAEDARIYNQHIEKLATGLIAGGSILDAKVEDIVLTYTDSKKSTWNNIVSLKFGVKTHIRSEVPFVENGKVEILDDFEGECCWGEVRTVDKKMESVVKAVVKPLSSVKIVLKAARAHCDVPFSYTQCDTLLNGEQVLYEMDDGVYTGINYFNFQTEITDEISDPFFADYVTVRRD</sequence>
<dbReference type="Proteomes" id="UP001141552">
    <property type="component" value="Unassembled WGS sequence"/>
</dbReference>
<dbReference type="InterPro" id="IPR053237">
    <property type="entry name" value="Natterin_C"/>
</dbReference>
<gene>
    <name evidence="2" type="ORF">Tsubulata_027899</name>
</gene>
<name>A0A9Q0FZF9_9ROSI</name>
<dbReference type="InterPro" id="IPR036242">
    <property type="entry name" value="Agglutinin_dom_sf"/>
</dbReference>
<evidence type="ECO:0000259" key="1">
    <source>
        <dbReference type="SMART" id="SM00791"/>
    </source>
</evidence>
<dbReference type="EMBL" id="JAKUCV010003302">
    <property type="protein sequence ID" value="KAJ4839495.1"/>
    <property type="molecule type" value="Genomic_DNA"/>
</dbReference>
<accession>A0A9Q0FZF9</accession>
<dbReference type="OrthoDB" id="838722at2759"/>
<dbReference type="PANTHER" id="PTHR39244:SF5">
    <property type="entry name" value="NATTERIN-3-LIKE"/>
    <property type="match status" value="1"/>
</dbReference>
<dbReference type="SUPFAM" id="SSF50382">
    <property type="entry name" value="Agglutinin"/>
    <property type="match status" value="2"/>
</dbReference>
<reference evidence="2" key="1">
    <citation type="submission" date="2022-02" db="EMBL/GenBank/DDBJ databases">
        <authorList>
            <person name="Henning P.M."/>
            <person name="McCubbin A.G."/>
            <person name="Shore J.S."/>
        </authorList>
    </citation>
    <scope>NUCLEOTIDE SEQUENCE</scope>
    <source>
        <strain evidence="2">F60SS</strain>
        <tissue evidence="2">Leaves</tissue>
    </source>
</reference>
<dbReference type="PANTHER" id="PTHR39244">
    <property type="entry name" value="NATTERIN-4"/>
    <property type="match status" value="1"/>
</dbReference>